<dbReference type="PROSITE" id="PS50206">
    <property type="entry name" value="RHODANESE_3"/>
    <property type="match status" value="1"/>
</dbReference>
<feature type="domain" description="Rhodanese" evidence="2">
    <location>
        <begin position="28"/>
        <end position="118"/>
    </location>
</feature>
<evidence type="ECO:0000256" key="1">
    <source>
        <dbReference type="SAM" id="Phobius"/>
    </source>
</evidence>
<dbReference type="SUPFAM" id="SSF52821">
    <property type="entry name" value="Rhodanese/Cell cycle control phosphatase"/>
    <property type="match status" value="1"/>
</dbReference>
<organism evidence="3 4">
    <name type="scientific">Dictyobacter halimunensis</name>
    <dbReference type="NCBI Taxonomy" id="3026934"/>
    <lineage>
        <taxon>Bacteria</taxon>
        <taxon>Bacillati</taxon>
        <taxon>Chloroflexota</taxon>
        <taxon>Ktedonobacteria</taxon>
        <taxon>Ktedonobacterales</taxon>
        <taxon>Dictyobacteraceae</taxon>
        <taxon>Dictyobacter</taxon>
    </lineage>
</organism>
<keyword evidence="1" id="KW-1133">Transmembrane helix</keyword>
<dbReference type="Proteomes" id="UP001344906">
    <property type="component" value="Unassembled WGS sequence"/>
</dbReference>
<dbReference type="PANTHER" id="PTHR43031:SF16">
    <property type="entry name" value="OXIDOREDUCTASE"/>
    <property type="match status" value="1"/>
</dbReference>
<dbReference type="InterPro" id="IPR001763">
    <property type="entry name" value="Rhodanese-like_dom"/>
</dbReference>
<feature type="transmembrane region" description="Helical" evidence="1">
    <location>
        <begin position="129"/>
        <end position="148"/>
    </location>
</feature>
<dbReference type="InterPro" id="IPR050229">
    <property type="entry name" value="GlpE_sulfurtransferase"/>
</dbReference>
<dbReference type="EMBL" id="BSRI01000001">
    <property type="protein sequence ID" value="GLV54032.1"/>
    <property type="molecule type" value="Genomic_DNA"/>
</dbReference>
<evidence type="ECO:0000259" key="2">
    <source>
        <dbReference type="PROSITE" id="PS50206"/>
    </source>
</evidence>
<dbReference type="PANTHER" id="PTHR43031">
    <property type="entry name" value="FAD-DEPENDENT OXIDOREDUCTASE"/>
    <property type="match status" value="1"/>
</dbReference>
<reference evidence="3 4" key="1">
    <citation type="submission" date="2023-02" db="EMBL/GenBank/DDBJ databases">
        <title>Dictyobacter halimunensis sp. nov., a new member of the class Ktedonobacteria from forest soil in a geothermal area.</title>
        <authorList>
            <person name="Rachmania M.K."/>
            <person name="Ningsih F."/>
            <person name="Sakai Y."/>
            <person name="Yabe S."/>
            <person name="Yokota A."/>
            <person name="Sjamsuridzal W."/>
        </authorList>
    </citation>
    <scope>NUCLEOTIDE SEQUENCE [LARGE SCALE GENOMIC DNA]</scope>
    <source>
        <strain evidence="3 4">S3.2.2.5</strain>
    </source>
</reference>
<dbReference type="InterPro" id="IPR036873">
    <property type="entry name" value="Rhodanese-like_dom_sf"/>
</dbReference>
<dbReference type="Gene3D" id="6.10.140.1340">
    <property type="match status" value="1"/>
</dbReference>
<dbReference type="CDD" id="cd00158">
    <property type="entry name" value="RHOD"/>
    <property type="match status" value="1"/>
</dbReference>
<dbReference type="Pfam" id="PF00581">
    <property type="entry name" value="Rhodanese"/>
    <property type="match status" value="1"/>
</dbReference>
<sequence>MENEHMALEKKKFGRTIDVHELEEQLKAERDIKIIDVRTPAEYQSMHIPRSYNVPLDQLPEHKTELANALQAPIVLVCRSGARAEQAAKVFDTTGLEQFHVLQGGISAWRQARQPVNQGRQIWSMERQVRGVAGSLVLLSVLGSLFLWKPLAWLAAFVGGGLTYSALTDTCGMAMLLSKLPYNQTVSCDIRDVIQQLRAAE</sequence>
<dbReference type="Pfam" id="PF11127">
    <property type="entry name" value="YgaP-like_TM"/>
    <property type="match status" value="1"/>
</dbReference>
<proteinExistence type="predicted"/>
<keyword evidence="1" id="KW-0812">Transmembrane</keyword>
<comment type="caution">
    <text evidence="3">The sequence shown here is derived from an EMBL/GenBank/DDBJ whole genome shotgun (WGS) entry which is preliminary data.</text>
</comment>
<evidence type="ECO:0000313" key="3">
    <source>
        <dbReference type="EMBL" id="GLV54032.1"/>
    </source>
</evidence>
<protein>
    <submittedName>
        <fullName evidence="3">Sulfurtransferase</fullName>
    </submittedName>
</protein>
<dbReference type="SMART" id="SM00450">
    <property type="entry name" value="RHOD"/>
    <property type="match status" value="1"/>
</dbReference>
<dbReference type="Gene3D" id="3.40.250.10">
    <property type="entry name" value="Rhodanese-like domain"/>
    <property type="match status" value="1"/>
</dbReference>
<gene>
    <name evidence="3" type="ORF">KDH_08810</name>
</gene>
<keyword evidence="1" id="KW-0472">Membrane</keyword>
<dbReference type="InterPro" id="IPR021309">
    <property type="entry name" value="YgaP-like_TM"/>
</dbReference>
<name>A0ABQ6FNN9_9CHLR</name>
<evidence type="ECO:0000313" key="4">
    <source>
        <dbReference type="Proteomes" id="UP001344906"/>
    </source>
</evidence>
<keyword evidence="4" id="KW-1185">Reference proteome</keyword>
<accession>A0ABQ6FNN9</accession>